<evidence type="ECO:0000256" key="1">
    <source>
        <dbReference type="SAM" id="Phobius"/>
    </source>
</evidence>
<dbReference type="InterPro" id="IPR011048">
    <property type="entry name" value="Haem_d1_sf"/>
</dbReference>
<dbReference type="AlphaFoldDB" id="A0A9Q0LPR3"/>
<dbReference type="SUPFAM" id="SSF51004">
    <property type="entry name" value="C-terminal (heme d1) domain of cytochrome cd1-nitrite reductase"/>
    <property type="match status" value="1"/>
</dbReference>
<dbReference type="Proteomes" id="UP001149090">
    <property type="component" value="Unassembled WGS sequence"/>
</dbReference>
<protein>
    <recommendedName>
        <fullName evidence="4">Transmembrane protein</fullName>
    </recommendedName>
</protein>
<keyword evidence="1" id="KW-1133">Transmembrane helix</keyword>
<keyword evidence="1" id="KW-0472">Membrane</keyword>
<evidence type="ECO:0008006" key="4">
    <source>
        <dbReference type="Google" id="ProtNLM"/>
    </source>
</evidence>
<keyword evidence="1" id="KW-0812">Transmembrane</keyword>
<keyword evidence="3" id="KW-1185">Reference proteome</keyword>
<name>A0A9Q0LPR3_ANAIG</name>
<dbReference type="EMBL" id="JAPDFW010000061">
    <property type="protein sequence ID" value="KAJ5076294.1"/>
    <property type="molecule type" value="Genomic_DNA"/>
</dbReference>
<organism evidence="2 3">
    <name type="scientific">Anaeramoeba ignava</name>
    <name type="common">Anaerobic marine amoeba</name>
    <dbReference type="NCBI Taxonomy" id="1746090"/>
    <lineage>
        <taxon>Eukaryota</taxon>
        <taxon>Metamonada</taxon>
        <taxon>Anaeramoebidae</taxon>
        <taxon>Anaeramoeba</taxon>
    </lineage>
</organism>
<sequence>MKNSETLPVKMQEVYVSLIDSEEGFVYFADQDASTNSHLFKFEIESFQLLSFLDLGVYNVYCGIIDTENKLAYFGSHLNQAKIVKVDLKKFKILDTLSLSGISNLFSAQIDIVNQKGYFISDYTSPNVVKIDLLSFVQEATLTISDMNRWGSVIDVTRGLLYIFTDYFTSSNPRIEKIELSTFSHINTLVLNSSQDHPFCGVIDSQSAFMYVGIDSQPMKIIKIDLNSFQEVNSLNCSKNQYGSYGSVIDSQNHLAYFLAYSGFLVRINLSDFTIIDTLSFGSNSFGYSISIDLERNCSFIGFKESQVGKIDLTLFNQIIKKTSPDFRYPEMLLIDDLQQVGYLGFELSGLLAKIDLNSLQILDYLETGDTSDGIYYGGIDNQNQYAYFLRFYGLIIIKLSLTNFSIIEVKELIGTNQGNNYTQAFAFDKLNGLFYLAFVSNEENFILKLDIPNYEIMDSVHVEESLIELLLDSSGNNLYAFVGGLGSYSLMKFQLPNMNQFELLNLSNFGIIDTMILDLNHQFIYFGNVMCPSFSQFNQPKLISDSCWPEVCRISISTLKVLDCTKIDSSIESIDDTFLDSTHNYGFFSGDIWNQEKNQYSTKIAQIELSSNQLVSYSQLDDYSTILFSELDSKTGNAYTCPSEQYPVPFIQLEITIPSPTPIPPSPFPSLSQKIIFPNFLLILFFFFLLNSIL</sequence>
<feature type="transmembrane region" description="Helical" evidence="1">
    <location>
        <begin position="676"/>
        <end position="694"/>
    </location>
</feature>
<proteinExistence type="predicted"/>
<accession>A0A9Q0LPR3</accession>
<dbReference type="InterPro" id="IPR011044">
    <property type="entry name" value="Quino_amine_DH_bsu"/>
</dbReference>
<evidence type="ECO:0000313" key="3">
    <source>
        <dbReference type="Proteomes" id="UP001149090"/>
    </source>
</evidence>
<gene>
    <name evidence="2" type="ORF">M0811_06290</name>
</gene>
<comment type="caution">
    <text evidence="2">The sequence shown here is derived from an EMBL/GenBank/DDBJ whole genome shotgun (WGS) entry which is preliminary data.</text>
</comment>
<reference evidence="2" key="1">
    <citation type="submission" date="2022-10" db="EMBL/GenBank/DDBJ databases">
        <title>Novel sulphate-reducing endosymbionts in the free-living metamonad Anaeramoeba.</title>
        <authorList>
            <person name="Jerlstrom-Hultqvist J."/>
            <person name="Cepicka I."/>
            <person name="Gallot-Lavallee L."/>
            <person name="Salas-Leiva D."/>
            <person name="Curtis B.A."/>
            <person name="Zahonova K."/>
            <person name="Pipaliya S."/>
            <person name="Dacks J."/>
            <person name="Roger A.J."/>
        </authorList>
    </citation>
    <scope>NUCLEOTIDE SEQUENCE</scope>
    <source>
        <strain evidence="2">BMAN</strain>
    </source>
</reference>
<dbReference type="SUPFAM" id="SSF50969">
    <property type="entry name" value="YVTN repeat-like/Quinoprotein amine dehydrogenase"/>
    <property type="match status" value="1"/>
</dbReference>
<evidence type="ECO:0000313" key="2">
    <source>
        <dbReference type="EMBL" id="KAJ5076294.1"/>
    </source>
</evidence>